<evidence type="ECO:0000256" key="7">
    <source>
        <dbReference type="SAM" id="Phobius"/>
    </source>
</evidence>
<evidence type="ECO:0000256" key="4">
    <source>
        <dbReference type="ARBA" id="ARBA00032089"/>
    </source>
</evidence>
<keyword evidence="7" id="KW-1133">Transmembrane helix</keyword>
<evidence type="ECO:0000256" key="5">
    <source>
        <dbReference type="PIRNR" id="PIRNR038471"/>
    </source>
</evidence>
<dbReference type="Gene3D" id="2.40.10.340">
    <property type="entry name" value="Rod shape-determining protein MreC, domain 1"/>
    <property type="match status" value="1"/>
</dbReference>
<evidence type="ECO:0000256" key="2">
    <source>
        <dbReference type="ARBA" id="ARBA00013855"/>
    </source>
</evidence>
<feature type="compositionally biased region" description="Pro residues" evidence="6">
    <location>
        <begin position="284"/>
        <end position="298"/>
    </location>
</feature>
<keyword evidence="3 5" id="KW-0133">Cell shape</keyword>
<organism evidence="9 10">
    <name type="scientific">Hydrogenophaga intermedia</name>
    <dbReference type="NCBI Taxonomy" id="65786"/>
    <lineage>
        <taxon>Bacteria</taxon>
        <taxon>Pseudomonadati</taxon>
        <taxon>Pseudomonadota</taxon>
        <taxon>Betaproteobacteria</taxon>
        <taxon>Burkholderiales</taxon>
        <taxon>Comamonadaceae</taxon>
        <taxon>Hydrogenophaga</taxon>
    </lineage>
</organism>
<dbReference type="NCBIfam" id="TIGR00219">
    <property type="entry name" value="mreC"/>
    <property type="match status" value="1"/>
</dbReference>
<dbReference type="InterPro" id="IPR007221">
    <property type="entry name" value="MreC"/>
</dbReference>
<reference evidence="10" key="1">
    <citation type="submission" date="2014-11" db="EMBL/GenBank/DDBJ databases">
        <title>Draft genome sequence of Hydrogenophaga intermedia S1.</title>
        <authorList>
            <person name="Gan H.M."/>
            <person name="Chew T.H."/>
            <person name="Stolz A."/>
        </authorList>
    </citation>
    <scope>NUCLEOTIDE SEQUENCE [LARGE SCALE GENOMIC DNA]</scope>
    <source>
        <strain evidence="10">S1</strain>
    </source>
</reference>
<dbReference type="Pfam" id="PF04085">
    <property type="entry name" value="MreC"/>
    <property type="match status" value="1"/>
</dbReference>
<evidence type="ECO:0000313" key="10">
    <source>
        <dbReference type="Proteomes" id="UP000028878"/>
    </source>
</evidence>
<name>A0A1L1PCH5_HYDIT</name>
<evidence type="ECO:0000256" key="6">
    <source>
        <dbReference type="SAM" id="MobiDB-lite"/>
    </source>
</evidence>
<dbReference type="PANTHER" id="PTHR34138:SF1">
    <property type="entry name" value="CELL SHAPE-DETERMINING PROTEIN MREC"/>
    <property type="match status" value="1"/>
</dbReference>
<feature type="transmembrane region" description="Helical" evidence="7">
    <location>
        <begin position="49"/>
        <end position="76"/>
    </location>
</feature>
<keyword evidence="7" id="KW-0472">Membrane</keyword>
<dbReference type="Proteomes" id="UP000028878">
    <property type="component" value="Unassembled WGS sequence"/>
</dbReference>
<dbReference type="EMBL" id="CCAE010000013">
    <property type="protein sequence ID" value="CDN87658.1"/>
    <property type="molecule type" value="Genomic_DNA"/>
</dbReference>
<dbReference type="GO" id="GO:0008360">
    <property type="term" value="P:regulation of cell shape"/>
    <property type="evidence" value="ECO:0007669"/>
    <property type="project" value="UniProtKB-KW"/>
</dbReference>
<dbReference type="AlphaFoldDB" id="A0A1L1PCH5"/>
<comment type="similarity">
    <text evidence="1 5">Belongs to the MreC family.</text>
</comment>
<dbReference type="InterPro" id="IPR042177">
    <property type="entry name" value="Cell/Rod_1"/>
</dbReference>
<evidence type="ECO:0000259" key="8">
    <source>
        <dbReference type="Pfam" id="PF04085"/>
    </source>
</evidence>
<feature type="domain" description="Rod shape-determining protein MreC beta-barrel core" evidence="8">
    <location>
        <begin position="132"/>
        <end position="280"/>
    </location>
</feature>
<dbReference type="PANTHER" id="PTHR34138">
    <property type="entry name" value="CELL SHAPE-DETERMINING PROTEIN MREC"/>
    <property type="match status" value="1"/>
</dbReference>
<proteinExistence type="inferred from homology"/>
<feature type="transmembrane region" description="Helical" evidence="7">
    <location>
        <begin position="20"/>
        <end position="37"/>
    </location>
</feature>
<protein>
    <recommendedName>
        <fullName evidence="2 5">Cell shape-determining protein MreC</fullName>
    </recommendedName>
    <alternativeName>
        <fullName evidence="4 5">Cell shape protein MreC</fullName>
    </alternativeName>
</protein>
<dbReference type="GO" id="GO:0005886">
    <property type="term" value="C:plasma membrane"/>
    <property type="evidence" value="ECO:0007669"/>
    <property type="project" value="TreeGrafter"/>
</dbReference>
<accession>A0A1L1PCH5</accession>
<evidence type="ECO:0000313" key="9">
    <source>
        <dbReference type="EMBL" id="CDN87658.1"/>
    </source>
</evidence>
<dbReference type="InterPro" id="IPR042175">
    <property type="entry name" value="Cell/Rod_MreC_2"/>
</dbReference>
<sequence>MPLGTLDRTPPPFFKQGPSALSKLVVFSAIALFLMVADLRFRVTQPVRAALATVLYPVQWAVLQPVLLVGAAGGYVSSLHTAQQNEADAARRLADQAVRSLQVEQLLDENQRLRQLLSMRERTTSQAIGAQVVYDAADPYSRRVVIDRGQTHGVQAGAPVIDESGVLGQVTRVYPLIAEVSLLVDRDQAIPVLDVRSGVRSVAYGEPASDGDGLALRYTLAETDIREGDLLTTSGVDAVYPPGLPVARVTVVERQSGSSFMRIRAEPLARMDGALHVLVLEPAGAPPPEPPTAAPAPAPAAGKVGGKGRTP</sequence>
<comment type="function">
    <text evidence="5">Involved in formation and maintenance of cell shape.</text>
</comment>
<dbReference type="Gene3D" id="2.40.10.350">
    <property type="entry name" value="Rod shape-determining protein MreC, domain 2"/>
    <property type="match status" value="1"/>
</dbReference>
<evidence type="ECO:0000256" key="1">
    <source>
        <dbReference type="ARBA" id="ARBA00009369"/>
    </source>
</evidence>
<keyword evidence="7" id="KW-0812">Transmembrane</keyword>
<keyword evidence="10" id="KW-1185">Reference proteome</keyword>
<dbReference type="RefSeq" id="WP_009519393.1">
    <property type="nucleotide sequence ID" value="NZ_CCAE010000013.1"/>
</dbReference>
<dbReference type="PIRSF" id="PIRSF038471">
    <property type="entry name" value="MreC"/>
    <property type="match status" value="1"/>
</dbReference>
<feature type="region of interest" description="Disordered" evidence="6">
    <location>
        <begin position="281"/>
        <end position="311"/>
    </location>
</feature>
<evidence type="ECO:0000256" key="3">
    <source>
        <dbReference type="ARBA" id="ARBA00022960"/>
    </source>
</evidence>
<dbReference type="InterPro" id="IPR055342">
    <property type="entry name" value="MreC_beta-barrel_core"/>
</dbReference>
<gene>
    <name evidence="9" type="ORF">BN948_02083</name>
</gene>